<dbReference type="PANTHER" id="PTHR33112:SF9">
    <property type="entry name" value="HETEROKARYON INCOMPATIBILITY DOMAIN-CONTAINING PROTEIN"/>
    <property type="match status" value="1"/>
</dbReference>
<dbReference type="PANTHER" id="PTHR33112">
    <property type="entry name" value="DOMAIN PROTEIN, PUTATIVE-RELATED"/>
    <property type="match status" value="1"/>
</dbReference>
<dbReference type="Pfam" id="PF06985">
    <property type="entry name" value="HET"/>
    <property type="match status" value="1"/>
</dbReference>
<feature type="domain" description="Heterokaryon incompatibility" evidence="1">
    <location>
        <begin position="255"/>
        <end position="449"/>
    </location>
</feature>
<protein>
    <recommendedName>
        <fullName evidence="1">Heterokaryon incompatibility domain-containing protein</fullName>
    </recommendedName>
</protein>
<dbReference type="OrthoDB" id="5362512at2759"/>
<keyword evidence="3" id="KW-1185">Reference proteome</keyword>
<dbReference type="EMBL" id="FJOG01000003">
    <property type="protein sequence ID" value="CZR52916.1"/>
    <property type="molecule type" value="Genomic_DNA"/>
</dbReference>
<name>A0A1L7WJH1_9HELO</name>
<sequence length="798" mass="92032">MPDFILNVCDVCRDMLQTHKGYHWYGTYDLTFDHHDTWEKLEESKNKSCCICRAIFERIDSDDTLSHIAKSHNSPAIGDPDSKIEVPKSRSVPLLRAGLSLVKNPKDLEDLKGPNSAENVNGLAKEPLYRVNFTLQGYNRVGSFVLNPGSYDEESIPATRISNHTGSKEVFETASEWLKICETEHNCWKTRPEGARNQYPTRLIDLSTSDQGFVRLVVTRRRRFFDGRYWMSFARSIFSWPFRKSGSRLKLKDEYMTLSHRWGDADPLKLTWSNVKKFLWSGIPIDKLPKTFKDAIEFANYLGVGYLWIDSLCIVQEDKNAGKHEDEAKKLHEMDWREESKHMMEVYGGSYLNISATHGGDCGSGLFRDRNGKKPPSDFVSDRTTERWWTGYTPVWVHKVPGVHTMRDQSLFGVPGKDPPIPCQVQNQTFWDIYVGDSALNKRAWVLQERLMAPRVIHFCKDQIAWECCELNATESLPEGVPPHSRKLKGLDPKYDGFPLYRKRFSADIREISEEDKTILGALEIWKQTVEMYSRTQLTNRTDRLIALSGIAKNLRPHIGGDYLAGLWSKKLAGQLLWYVKPEYRRSRDYRSQKGLAESAGTLYYPGTRSVEEYIAPTWSWASVIVENPVEIVYGAITLRDSEIEIEDGRWQVESQEGSDKLGLLKKGASIEVTGKLKMIQLVWEEHEARPGNPRFTWKPYNEGRRVADKKDIKDIYWNVYLDCYKTDLVDVEEQPVYCFPVGTDEKDYFCCLLLRKDLETHVFKRIGLIRNPSFDPSGRKTLEKYLEGVEKITITIL</sequence>
<evidence type="ECO:0000313" key="3">
    <source>
        <dbReference type="Proteomes" id="UP000184330"/>
    </source>
</evidence>
<dbReference type="AlphaFoldDB" id="A0A1L7WJH1"/>
<dbReference type="Proteomes" id="UP000184330">
    <property type="component" value="Unassembled WGS sequence"/>
</dbReference>
<evidence type="ECO:0000313" key="2">
    <source>
        <dbReference type="EMBL" id="CZR52916.1"/>
    </source>
</evidence>
<gene>
    <name evidence="2" type="ORF">PAC_02793</name>
</gene>
<proteinExistence type="predicted"/>
<dbReference type="STRING" id="576137.A0A1L7WJH1"/>
<organism evidence="2 3">
    <name type="scientific">Phialocephala subalpina</name>
    <dbReference type="NCBI Taxonomy" id="576137"/>
    <lineage>
        <taxon>Eukaryota</taxon>
        <taxon>Fungi</taxon>
        <taxon>Dikarya</taxon>
        <taxon>Ascomycota</taxon>
        <taxon>Pezizomycotina</taxon>
        <taxon>Leotiomycetes</taxon>
        <taxon>Helotiales</taxon>
        <taxon>Mollisiaceae</taxon>
        <taxon>Phialocephala</taxon>
        <taxon>Phialocephala fortinii species complex</taxon>
    </lineage>
</organism>
<reference evidence="2 3" key="1">
    <citation type="submission" date="2016-03" db="EMBL/GenBank/DDBJ databases">
        <authorList>
            <person name="Ploux O."/>
        </authorList>
    </citation>
    <scope>NUCLEOTIDE SEQUENCE [LARGE SCALE GENOMIC DNA]</scope>
    <source>
        <strain evidence="2 3">UAMH 11012</strain>
    </source>
</reference>
<dbReference type="InterPro" id="IPR010730">
    <property type="entry name" value="HET"/>
</dbReference>
<evidence type="ECO:0000259" key="1">
    <source>
        <dbReference type="Pfam" id="PF06985"/>
    </source>
</evidence>
<accession>A0A1L7WJH1</accession>